<comment type="caution">
    <text evidence="2">The sequence shown here is derived from an EMBL/GenBank/DDBJ whole genome shotgun (WGS) entry which is preliminary data.</text>
</comment>
<dbReference type="Pfam" id="PF07883">
    <property type="entry name" value="Cupin_2"/>
    <property type="match status" value="1"/>
</dbReference>
<dbReference type="SUPFAM" id="SSF51182">
    <property type="entry name" value="RmlC-like cupins"/>
    <property type="match status" value="1"/>
</dbReference>
<dbReference type="InterPro" id="IPR013096">
    <property type="entry name" value="Cupin_2"/>
</dbReference>
<dbReference type="AlphaFoldDB" id="A0A545TYW7"/>
<dbReference type="OrthoDB" id="9794183at2"/>
<dbReference type="InterPro" id="IPR011051">
    <property type="entry name" value="RmlC_Cupin_sf"/>
</dbReference>
<proteinExistence type="predicted"/>
<keyword evidence="3" id="KW-1185">Reference proteome</keyword>
<organism evidence="2 3">
    <name type="scientific">Exilibacterium tricleocarpae</name>
    <dbReference type="NCBI Taxonomy" id="2591008"/>
    <lineage>
        <taxon>Bacteria</taxon>
        <taxon>Pseudomonadati</taxon>
        <taxon>Pseudomonadota</taxon>
        <taxon>Gammaproteobacteria</taxon>
        <taxon>Cellvibrionales</taxon>
        <taxon>Cellvibrionaceae</taxon>
        <taxon>Exilibacterium</taxon>
    </lineage>
</organism>
<accession>A0A545TYW7</accession>
<dbReference type="Proteomes" id="UP000319732">
    <property type="component" value="Unassembled WGS sequence"/>
</dbReference>
<dbReference type="RefSeq" id="WP_142903410.1">
    <property type="nucleotide sequence ID" value="NZ_ML660090.1"/>
</dbReference>
<gene>
    <name evidence="2" type="ORF">FKG94_06515</name>
</gene>
<evidence type="ECO:0000259" key="1">
    <source>
        <dbReference type="Pfam" id="PF07883"/>
    </source>
</evidence>
<evidence type="ECO:0000313" key="3">
    <source>
        <dbReference type="Proteomes" id="UP000319732"/>
    </source>
</evidence>
<reference evidence="2 3" key="1">
    <citation type="submission" date="2019-06" db="EMBL/GenBank/DDBJ databases">
        <title>Whole genome sequence for Cellvibrionaceae sp. R142.</title>
        <authorList>
            <person name="Wang G."/>
        </authorList>
    </citation>
    <scope>NUCLEOTIDE SEQUENCE [LARGE SCALE GENOMIC DNA]</scope>
    <source>
        <strain evidence="2 3">R142</strain>
    </source>
</reference>
<name>A0A545TYW7_9GAMM</name>
<sequence>MTESSFRSTSELIRQEFKEWKSTDISVVNNNTVRFRLMKNITTNWHSHSDSDELFILHKGRMEVETENEKYTLNPGDVFKVSTGIRHRVKVTDYAELFVVDAIK</sequence>
<evidence type="ECO:0000313" key="2">
    <source>
        <dbReference type="EMBL" id="TQV82394.1"/>
    </source>
</evidence>
<dbReference type="Gene3D" id="2.60.120.10">
    <property type="entry name" value="Jelly Rolls"/>
    <property type="match status" value="1"/>
</dbReference>
<dbReference type="EMBL" id="VHSG01000007">
    <property type="protein sequence ID" value="TQV82394.1"/>
    <property type="molecule type" value="Genomic_DNA"/>
</dbReference>
<protein>
    <submittedName>
        <fullName evidence="2">Cupin domain-containing protein</fullName>
    </submittedName>
</protein>
<dbReference type="InterPro" id="IPR014710">
    <property type="entry name" value="RmlC-like_jellyroll"/>
</dbReference>
<feature type="domain" description="Cupin type-2" evidence="1">
    <location>
        <begin position="36"/>
        <end position="99"/>
    </location>
</feature>